<dbReference type="AlphaFoldDB" id="A0AB34K6K1"/>
<protein>
    <submittedName>
        <fullName evidence="2">Uncharacterized protein</fullName>
    </submittedName>
</protein>
<keyword evidence="3" id="KW-1185">Reference proteome</keyword>
<dbReference type="Proteomes" id="UP001515480">
    <property type="component" value="Unassembled WGS sequence"/>
</dbReference>
<feature type="compositionally biased region" description="Basic and acidic residues" evidence="1">
    <location>
        <begin position="134"/>
        <end position="152"/>
    </location>
</feature>
<feature type="region of interest" description="Disordered" evidence="1">
    <location>
        <begin position="106"/>
        <end position="155"/>
    </location>
</feature>
<gene>
    <name evidence="2" type="ORF">AB1Y20_010234</name>
</gene>
<evidence type="ECO:0000313" key="3">
    <source>
        <dbReference type="Proteomes" id="UP001515480"/>
    </source>
</evidence>
<sequence>MAVAFATSICRCIRNSAGGFGVWQRWHTSRCSQFTFEQEVHRQLPFTPSTGAPRGMPPAGATPIISSISRACSCSGGGFAVPQRLQPCRCTKLMLPHDVHFQLPSTPSCGGPERPPPPPRGIPIPGMPPHICARRSEGREAEEAEGAEEKAAGRSLVSSQFRFVSLRMADHP</sequence>
<accession>A0AB34K6K1</accession>
<feature type="compositionally biased region" description="Pro residues" evidence="1">
    <location>
        <begin position="113"/>
        <end position="128"/>
    </location>
</feature>
<reference evidence="2 3" key="1">
    <citation type="journal article" date="2024" name="Science">
        <title>Giant polyketide synthase enzymes in the biosynthesis of giant marine polyether toxins.</title>
        <authorList>
            <person name="Fallon T.R."/>
            <person name="Shende V.V."/>
            <person name="Wierzbicki I.H."/>
            <person name="Pendleton A.L."/>
            <person name="Watervoot N.F."/>
            <person name="Auber R.P."/>
            <person name="Gonzalez D.J."/>
            <person name="Wisecaver J.H."/>
            <person name="Moore B.S."/>
        </authorList>
    </citation>
    <scope>NUCLEOTIDE SEQUENCE [LARGE SCALE GENOMIC DNA]</scope>
    <source>
        <strain evidence="2 3">12B1</strain>
    </source>
</reference>
<evidence type="ECO:0000313" key="2">
    <source>
        <dbReference type="EMBL" id="KAL1528912.1"/>
    </source>
</evidence>
<comment type="caution">
    <text evidence="2">The sequence shown here is derived from an EMBL/GenBank/DDBJ whole genome shotgun (WGS) entry which is preliminary data.</text>
</comment>
<dbReference type="EMBL" id="JBGBPQ010000002">
    <property type="protein sequence ID" value="KAL1528912.1"/>
    <property type="molecule type" value="Genomic_DNA"/>
</dbReference>
<evidence type="ECO:0000256" key="1">
    <source>
        <dbReference type="SAM" id="MobiDB-lite"/>
    </source>
</evidence>
<name>A0AB34K6K1_PRYPA</name>
<organism evidence="2 3">
    <name type="scientific">Prymnesium parvum</name>
    <name type="common">Toxic golden alga</name>
    <dbReference type="NCBI Taxonomy" id="97485"/>
    <lineage>
        <taxon>Eukaryota</taxon>
        <taxon>Haptista</taxon>
        <taxon>Haptophyta</taxon>
        <taxon>Prymnesiophyceae</taxon>
        <taxon>Prymnesiales</taxon>
        <taxon>Prymnesiaceae</taxon>
        <taxon>Prymnesium</taxon>
    </lineage>
</organism>
<proteinExistence type="predicted"/>